<dbReference type="Pfam" id="PF11191">
    <property type="entry name" value="DUF2782"/>
    <property type="match status" value="1"/>
</dbReference>
<evidence type="ECO:0000313" key="3">
    <source>
        <dbReference type="Proteomes" id="UP001225378"/>
    </source>
</evidence>
<evidence type="ECO:0000256" key="1">
    <source>
        <dbReference type="SAM" id="MobiDB-lite"/>
    </source>
</evidence>
<sequence>MAEQQEQESAPAPEPPELPMPVQNGEVLEPDITIIRKGKKTIQEFRNNGQLYMIRIKPDVGPAYYLIDTDGDGNMDVRRSDLDKGLNINQWKLFEWK</sequence>
<evidence type="ECO:0000313" key="2">
    <source>
        <dbReference type="EMBL" id="XBS21483.1"/>
    </source>
</evidence>
<proteinExistence type="predicted"/>
<feature type="region of interest" description="Disordered" evidence="1">
    <location>
        <begin position="1"/>
        <end position="26"/>
    </location>
</feature>
<keyword evidence="3" id="KW-1185">Reference proteome</keyword>
<dbReference type="AlphaFoldDB" id="A0AAU7NX06"/>
<gene>
    <name evidence="2" type="ORF">Q9L42_004990</name>
</gene>
<feature type="compositionally biased region" description="Low complexity" evidence="1">
    <location>
        <begin position="1"/>
        <end position="11"/>
    </location>
</feature>
<dbReference type="Gene3D" id="2.20.130.30">
    <property type="entry name" value="Protein of unknown function DUF2782"/>
    <property type="match status" value="1"/>
</dbReference>
<dbReference type="EMBL" id="CP157743">
    <property type="protein sequence ID" value="XBS21483.1"/>
    <property type="molecule type" value="Genomic_DNA"/>
</dbReference>
<dbReference type="Proteomes" id="UP001225378">
    <property type="component" value="Chromosome"/>
</dbReference>
<reference evidence="2 3" key="1">
    <citation type="journal article" date="2024" name="Microbiology">
        <title>Methylomarinum rosea sp. nov., a novel halophilic methanotrophic bacterium from the hypersaline Lake Elton.</title>
        <authorList>
            <person name="Suleimanov R.Z."/>
            <person name="Oshkin I.Y."/>
            <person name="Danilova O.V."/>
            <person name="Suzina N.E."/>
            <person name="Dedysh S.N."/>
        </authorList>
    </citation>
    <scope>NUCLEOTIDE SEQUENCE [LARGE SCALE GENOMIC DNA]</scope>
    <source>
        <strain evidence="2 3">Ch1-1</strain>
    </source>
</reference>
<dbReference type="KEGG" id="mech:Q9L42_004990"/>
<name>A0AAU7NX06_9GAMM</name>
<organism evidence="2 3">
    <name type="scientific">Methylomarinum roseum</name>
    <dbReference type="NCBI Taxonomy" id="3067653"/>
    <lineage>
        <taxon>Bacteria</taxon>
        <taxon>Pseudomonadati</taxon>
        <taxon>Pseudomonadota</taxon>
        <taxon>Gammaproteobacteria</taxon>
        <taxon>Methylococcales</taxon>
        <taxon>Methylococcaceae</taxon>
        <taxon>Methylomarinum</taxon>
    </lineage>
</organism>
<dbReference type="RefSeq" id="WP_305909529.1">
    <property type="nucleotide sequence ID" value="NZ_CP157743.1"/>
</dbReference>
<accession>A0AAU7NX06</accession>
<protein>
    <submittedName>
        <fullName evidence="2">DUF2782 domain-containing protein</fullName>
    </submittedName>
</protein>
<dbReference type="InterPro" id="IPR021357">
    <property type="entry name" value="DUF2782"/>
</dbReference>